<dbReference type="EC" id="4.3.2.2" evidence="4 12"/>
<feature type="domain" description="Adenylosuccinate lyase PurB C-terminal" evidence="15">
    <location>
        <begin position="332"/>
        <end position="446"/>
    </location>
</feature>
<evidence type="ECO:0000256" key="5">
    <source>
        <dbReference type="ARBA" id="ARBA00017058"/>
    </source>
</evidence>
<dbReference type="AlphaFoldDB" id="A0A317MUK6"/>
<evidence type="ECO:0000256" key="4">
    <source>
        <dbReference type="ARBA" id="ARBA00012339"/>
    </source>
</evidence>
<evidence type="ECO:0000256" key="3">
    <source>
        <dbReference type="ARBA" id="ARBA00008273"/>
    </source>
</evidence>
<dbReference type="GO" id="GO:0005829">
    <property type="term" value="C:cytosol"/>
    <property type="evidence" value="ECO:0007669"/>
    <property type="project" value="TreeGrafter"/>
</dbReference>
<sequence length="456" mass="50707">MELSALTAVTPVDGRYADKTASLRPIFSEYGLIRHRVLVEVRWLQRLSRHPQIAEVPALSEHANHRLNAIVDEFSVEDAQRVKNIERTTNHDVKAVEYFIKEKIAGNEELAAVSEFVHFACTSEDINNLSYALMLKTARAQALLPQLDAIIDALRALAHNHAAVPMLSRTHGQPATPTTLGKEMANVVYRLRRSREQIAGVDMLGKINGAVGNYNAHLSAYPDVDWEAHARAFIEDDLGLNWNPYTIQIEPHDYIAELSDAVARANTILIDFARDVWGYISIGFFKQKTVAGEVGSSTMPHKVNPIDFENAEGNFGIANALLTHFAQKLPVSRWQRDLTDSTVLRALGTAFAHAQIGYASLLKGVGKLEVNYAALAADLDANWEVLAEPIQTVMRRYGIEQPYEKLKALTRGQRVDAVAMQAFVATLELPREARERLLELTPASYIGNAAEQARRI</sequence>
<dbReference type="UniPathway" id="UPA00075">
    <property type="reaction ID" value="UER00336"/>
</dbReference>
<comment type="function">
    <text evidence="9">Catalyzes two reactions in de novo purine nucleotide biosynthesis. Catalyzes the breakdown of 5-aminoimidazole- (N-succinylocarboxamide) ribotide (SAICAR or 2-[5-amino-1-(5-phospho-beta-D-ribosyl)imidazole-4-carboxamido]succinate) to 5-aminoimidazole-4-carboxamide ribotide (AICAR or 5-amino-1-(5-phospho-beta-D-ribosyl)imidazole-4-carboxamide) and fumarate, and of adenylosuccinate (ADS or N(6)-(1,2-dicarboxyethyl)-AMP) to adenosine monophosphate (AMP) and fumarate.</text>
</comment>
<dbReference type="CDD" id="cd01598">
    <property type="entry name" value="PurB"/>
    <property type="match status" value="1"/>
</dbReference>
<dbReference type="Pfam" id="PF00206">
    <property type="entry name" value="Lyase_1"/>
    <property type="match status" value="1"/>
</dbReference>
<evidence type="ECO:0000256" key="1">
    <source>
        <dbReference type="ARBA" id="ARBA00004706"/>
    </source>
</evidence>
<dbReference type="SUPFAM" id="SSF48557">
    <property type="entry name" value="L-aspartase-like"/>
    <property type="match status" value="1"/>
</dbReference>
<dbReference type="PANTHER" id="PTHR43411:SF1">
    <property type="entry name" value="ADENYLOSUCCINATE LYASE"/>
    <property type="match status" value="1"/>
</dbReference>
<evidence type="ECO:0000256" key="7">
    <source>
        <dbReference type="ARBA" id="ARBA00023239"/>
    </source>
</evidence>
<reference evidence="16 17" key="1">
    <citation type="submission" date="2018-05" db="EMBL/GenBank/DDBJ databases">
        <title>Genomic Encyclopedia of Type Strains, Phase IV (KMG-IV): sequencing the most valuable type-strain genomes for metagenomic binning, comparative biology and taxonomic classification.</title>
        <authorList>
            <person name="Goeker M."/>
        </authorList>
    </citation>
    <scope>NUCLEOTIDE SEQUENCE [LARGE SCALE GENOMIC DNA]</scope>
    <source>
        <strain evidence="16 17">DSM 23606</strain>
    </source>
</reference>
<protein>
    <recommendedName>
        <fullName evidence="5 12">Adenylosuccinate lyase</fullName>
        <shortName evidence="13">ASL</shortName>
        <ecNumber evidence="4 12">4.3.2.2</ecNumber>
    </recommendedName>
    <alternativeName>
        <fullName evidence="10 13">Adenylosuccinase</fullName>
    </alternativeName>
</protein>
<comment type="catalytic activity">
    <reaction evidence="11">
        <text>N(6)-(1,2-dicarboxyethyl)-AMP = fumarate + AMP</text>
        <dbReference type="Rhea" id="RHEA:16853"/>
        <dbReference type="ChEBI" id="CHEBI:29806"/>
        <dbReference type="ChEBI" id="CHEBI:57567"/>
        <dbReference type="ChEBI" id="CHEBI:456215"/>
        <dbReference type="EC" id="4.3.2.2"/>
    </reaction>
    <physiologicalReaction direction="left-to-right" evidence="11">
        <dbReference type="Rhea" id="RHEA:16854"/>
    </physiologicalReaction>
</comment>
<dbReference type="InterPro" id="IPR004769">
    <property type="entry name" value="Pur_lyase"/>
</dbReference>
<keyword evidence="6 13" id="KW-0658">Purine biosynthesis</keyword>
<dbReference type="Gene3D" id="1.10.40.30">
    <property type="entry name" value="Fumarase/aspartase (C-terminal domain)"/>
    <property type="match status" value="1"/>
</dbReference>
<dbReference type="GO" id="GO:0044208">
    <property type="term" value="P:'de novo' AMP biosynthetic process"/>
    <property type="evidence" value="ECO:0007669"/>
    <property type="project" value="UniProtKB-UniPathway"/>
</dbReference>
<evidence type="ECO:0000256" key="11">
    <source>
        <dbReference type="ARBA" id="ARBA00049115"/>
    </source>
</evidence>
<dbReference type="Gene3D" id="1.20.200.10">
    <property type="entry name" value="Fumarase/aspartase (Central domain)"/>
    <property type="match status" value="1"/>
</dbReference>
<comment type="pathway">
    <text evidence="2 13">Purine metabolism; AMP biosynthesis via de novo pathway; AMP from IMP: step 2/2.</text>
</comment>
<gene>
    <name evidence="16" type="ORF">C7443_10671</name>
</gene>
<evidence type="ECO:0000256" key="12">
    <source>
        <dbReference type="NCBIfam" id="TIGR00928"/>
    </source>
</evidence>
<proteinExistence type="inferred from homology"/>
<dbReference type="GO" id="GO:0006189">
    <property type="term" value="P:'de novo' IMP biosynthetic process"/>
    <property type="evidence" value="ECO:0007669"/>
    <property type="project" value="UniProtKB-UniPathway"/>
</dbReference>
<evidence type="ECO:0000313" key="17">
    <source>
        <dbReference type="Proteomes" id="UP000246569"/>
    </source>
</evidence>
<dbReference type="InterPro" id="IPR008948">
    <property type="entry name" value="L-Aspartase-like"/>
</dbReference>
<keyword evidence="17" id="KW-1185">Reference proteome</keyword>
<evidence type="ECO:0000313" key="16">
    <source>
        <dbReference type="EMBL" id="PWV61057.1"/>
    </source>
</evidence>
<evidence type="ECO:0000256" key="2">
    <source>
        <dbReference type="ARBA" id="ARBA00004734"/>
    </source>
</evidence>
<evidence type="ECO:0000259" key="15">
    <source>
        <dbReference type="Pfam" id="PF08328"/>
    </source>
</evidence>
<dbReference type="RefSeq" id="WP_110018735.1">
    <property type="nucleotide sequence ID" value="NZ_QGTJ01000006.1"/>
</dbReference>
<evidence type="ECO:0000256" key="6">
    <source>
        <dbReference type="ARBA" id="ARBA00022755"/>
    </source>
</evidence>
<accession>A0A317MUK6</accession>
<dbReference type="NCBIfam" id="TIGR00928">
    <property type="entry name" value="purB"/>
    <property type="match status" value="1"/>
</dbReference>
<dbReference type="Gene3D" id="1.10.275.10">
    <property type="entry name" value="Fumarase/aspartase (N-terminal domain)"/>
    <property type="match status" value="1"/>
</dbReference>
<evidence type="ECO:0000256" key="13">
    <source>
        <dbReference type="RuleBase" id="RU361172"/>
    </source>
</evidence>
<dbReference type="EMBL" id="QGTJ01000006">
    <property type="protein sequence ID" value="PWV61057.1"/>
    <property type="molecule type" value="Genomic_DNA"/>
</dbReference>
<dbReference type="InterPro" id="IPR013539">
    <property type="entry name" value="PurB_C"/>
</dbReference>
<evidence type="ECO:0000256" key="8">
    <source>
        <dbReference type="ARBA" id="ARBA00024477"/>
    </source>
</evidence>
<evidence type="ECO:0000259" key="14">
    <source>
        <dbReference type="Pfam" id="PF00206"/>
    </source>
</evidence>
<dbReference type="InterPro" id="IPR024083">
    <property type="entry name" value="Fumarase/histidase_N"/>
</dbReference>
<feature type="domain" description="Fumarate lyase N-terminal" evidence="14">
    <location>
        <begin position="14"/>
        <end position="313"/>
    </location>
</feature>
<name>A0A317MUK6_9GAMM</name>
<dbReference type="InterPro" id="IPR022761">
    <property type="entry name" value="Fumarate_lyase_N"/>
</dbReference>
<dbReference type="FunFam" id="1.10.275.10:FF:000003">
    <property type="entry name" value="Adenylosuccinate lyase"/>
    <property type="match status" value="1"/>
</dbReference>
<dbReference type="NCBIfam" id="NF006764">
    <property type="entry name" value="PRK09285.1"/>
    <property type="match status" value="1"/>
</dbReference>
<keyword evidence="7 13" id="KW-0456">Lyase</keyword>
<evidence type="ECO:0000256" key="10">
    <source>
        <dbReference type="ARBA" id="ARBA00030717"/>
    </source>
</evidence>
<dbReference type="Proteomes" id="UP000246569">
    <property type="component" value="Unassembled WGS sequence"/>
</dbReference>
<dbReference type="PROSITE" id="PS00163">
    <property type="entry name" value="FUMARATE_LYASES"/>
    <property type="match status" value="1"/>
</dbReference>
<dbReference type="PRINTS" id="PR00149">
    <property type="entry name" value="FUMRATELYASE"/>
</dbReference>
<dbReference type="FunFam" id="1.20.200.10:FF:000004">
    <property type="entry name" value="Adenylosuccinate lyase"/>
    <property type="match status" value="1"/>
</dbReference>
<dbReference type="OrthoDB" id="9768878at2"/>
<dbReference type="InterPro" id="IPR047136">
    <property type="entry name" value="PurB_bact"/>
</dbReference>
<dbReference type="Pfam" id="PF08328">
    <property type="entry name" value="ASL_C"/>
    <property type="match status" value="1"/>
</dbReference>
<evidence type="ECO:0000256" key="9">
    <source>
        <dbReference type="ARBA" id="ARBA00025012"/>
    </source>
</evidence>
<dbReference type="GO" id="GO:0004018">
    <property type="term" value="F:N6-(1,2-dicarboxyethyl)AMP AMP-lyase (fumarate-forming) activity"/>
    <property type="evidence" value="ECO:0007669"/>
    <property type="project" value="UniProtKB-UniRule"/>
</dbReference>
<organism evidence="16 17">
    <name type="scientific">Plasticicumulans acidivorans</name>
    <dbReference type="NCBI Taxonomy" id="886464"/>
    <lineage>
        <taxon>Bacteria</taxon>
        <taxon>Pseudomonadati</taxon>
        <taxon>Pseudomonadota</taxon>
        <taxon>Gammaproteobacteria</taxon>
        <taxon>Candidatus Competibacteraceae</taxon>
        <taxon>Plasticicumulans</taxon>
    </lineage>
</organism>
<dbReference type="GO" id="GO:0070626">
    <property type="term" value="F:(S)-2-(5-amino-1-(5-phospho-D-ribosyl)imidazole-4-carboxamido) succinate lyase (fumarate-forming) activity"/>
    <property type="evidence" value="ECO:0007669"/>
    <property type="project" value="RHEA"/>
</dbReference>
<dbReference type="FunFam" id="1.10.40.30:FF:000004">
    <property type="entry name" value="Adenylosuccinate lyase"/>
    <property type="match status" value="1"/>
</dbReference>
<dbReference type="UniPathway" id="UPA00074">
    <property type="reaction ID" value="UER00132"/>
</dbReference>
<comment type="pathway">
    <text evidence="1 13">Purine metabolism; IMP biosynthesis via de novo pathway; 5-amino-1-(5-phospho-D-ribosyl)imidazole-4-carboxamide from 5-amino-1-(5-phospho-D-ribosyl)imidazole-4-carboxylate: step 2/2.</text>
</comment>
<dbReference type="InterPro" id="IPR000362">
    <property type="entry name" value="Fumarate_lyase_fam"/>
</dbReference>
<dbReference type="PANTHER" id="PTHR43411">
    <property type="entry name" value="ADENYLOSUCCINATE LYASE"/>
    <property type="match status" value="1"/>
</dbReference>
<comment type="caution">
    <text evidence="16">The sequence shown here is derived from an EMBL/GenBank/DDBJ whole genome shotgun (WGS) entry which is preliminary data.</text>
</comment>
<comment type="catalytic activity">
    <reaction evidence="8">
        <text>(2S)-2-[5-amino-1-(5-phospho-beta-D-ribosyl)imidazole-4-carboxamido]succinate = 5-amino-1-(5-phospho-beta-D-ribosyl)imidazole-4-carboxamide + fumarate</text>
        <dbReference type="Rhea" id="RHEA:23920"/>
        <dbReference type="ChEBI" id="CHEBI:29806"/>
        <dbReference type="ChEBI" id="CHEBI:58443"/>
        <dbReference type="ChEBI" id="CHEBI:58475"/>
        <dbReference type="EC" id="4.3.2.2"/>
    </reaction>
    <physiologicalReaction direction="left-to-right" evidence="8">
        <dbReference type="Rhea" id="RHEA:23921"/>
    </physiologicalReaction>
</comment>
<comment type="similarity">
    <text evidence="3 13">Belongs to the lyase 1 family. Adenylosuccinate lyase subfamily.</text>
</comment>
<dbReference type="InterPro" id="IPR020557">
    <property type="entry name" value="Fumarate_lyase_CS"/>
</dbReference>